<protein>
    <submittedName>
        <fullName evidence="5">Cytochrome c-type biogenesis protein CcmH/NrfG/DNA-binding NarL/FixJ family response regulator</fullName>
    </submittedName>
</protein>
<reference evidence="5 6" key="1">
    <citation type="submission" date="2020-08" db="EMBL/GenBank/DDBJ databases">
        <title>Functional genomics of gut bacteria from endangered species of beetles.</title>
        <authorList>
            <person name="Carlos-Shanley C."/>
        </authorList>
    </citation>
    <scope>NUCLEOTIDE SEQUENCE [LARGE SCALE GENOMIC DNA]</scope>
    <source>
        <strain evidence="5 6">S00198</strain>
    </source>
</reference>
<feature type="domain" description="Response regulatory" evidence="4">
    <location>
        <begin position="13"/>
        <end position="133"/>
    </location>
</feature>
<dbReference type="AlphaFoldDB" id="A0A7X0PG07"/>
<dbReference type="Proteomes" id="UP000575083">
    <property type="component" value="Unassembled WGS sequence"/>
</dbReference>
<keyword evidence="5" id="KW-0238">DNA-binding</keyword>
<organism evidence="5 6">
    <name type="scientific">Acidovorax soli</name>
    <dbReference type="NCBI Taxonomy" id="592050"/>
    <lineage>
        <taxon>Bacteria</taxon>
        <taxon>Pseudomonadati</taxon>
        <taxon>Pseudomonadota</taxon>
        <taxon>Betaproteobacteria</taxon>
        <taxon>Burkholderiales</taxon>
        <taxon>Comamonadaceae</taxon>
        <taxon>Acidovorax</taxon>
    </lineage>
</organism>
<name>A0A7X0PG07_9BURK</name>
<dbReference type="Gene3D" id="1.25.40.10">
    <property type="entry name" value="Tetratricopeptide repeat domain"/>
    <property type="match status" value="1"/>
</dbReference>
<dbReference type="InterPro" id="IPR019734">
    <property type="entry name" value="TPR_rpt"/>
</dbReference>
<dbReference type="InterPro" id="IPR011990">
    <property type="entry name" value="TPR-like_helical_dom_sf"/>
</dbReference>
<proteinExistence type="predicted"/>
<dbReference type="EMBL" id="JACHLK010000007">
    <property type="protein sequence ID" value="MBB6561176.1"/>
    <property type="molecule type" value="Genomic_DNA"/>
</dbReference>
<keyword evidence="2" id="KW-0802">TPR repeat</keyword>
<dbReference type="Gene3D" id="3.40.50.2300">
    <property type="match status" value="1"/>
</dbReference>
<feature type="region of interest" description="Disordered" evidence="3">
    <location>
        <begin position="582"/>
        <end position="608"/>
    </location>
</feature>
<dbReference type="Pfam" id="PF14559">
    <property type="entry name" value="TPR_19"/>
    <property type="match status" value="1"/>
</dbReference>
<dbReference type="InterPro" id="IPR001789">
    <property type="entry name" value="Sig_transdc_resp-reg_receiver"/>
</dbReference>
<evidence type="ECO:0000313" key="5">
    <source>
        <dbReference type="EMBL" id="MBB6561176.1"/>
    </source>
</evidence>
<dbReference type="PROSITE" id="PS50110">
    <property type="entry name" value="RESPONSE_REGULATORY"/>
    <property type="match status" value="1"/>
</dbReference>
<dbReference type="GO" id="GO:0003677">
    <property type="term" value="F:DNA binding"/>
    <property type="evidence" value="ECO:0007669"/>
    <property type="project" value="UniProtKB-KW"/>
</dbReference>
<evidence type="ECO:0000256" key="3">
    <source>
        <dbReference type="SAM" id="MobiDB-lite"/>
    </source>
</evidence>
<dbReference type="GO" id="GO:0000160">
    <property type="term" value="P:phosphorelay signal transduction system"/>
    <property type="evidence" value="ECO:0007669"/>
    <property type="project" value="InterPro"/>
</dbReference>
<dbReference type="SMART" id="SM00448">
    <property type="entry name" value="REC"/>
    <property type="match status" value="1"/>
</dbReference>
<dbReference type="Pfam" id="PF00072">
    <property type="entry name" value="Response_reg"/>
    <property type="match status" value="1"/>
</dbReference>
<dbReference type="InterPro" id="IPR011006">
    <property type="entry name" value="CheY-like_superfamily"/>
</dbReference>
<gene>
    <name evidence="5" type="ORF">HNP48_003864</name>
</gene>
<accession>A0A7X0PG07</accession>
<dbReference type="PROSITE" id="PS50005">
    <property type="entry name" value="TPR"/>
    <property type="match status" value="1"/>
</dbReference>
<comment type="caution">
    <text evidence="5">The sequence shown here is derived from an EMBL/GenBank/DDBJ whole genome shotgun (WGS) entry which is preliminary data.</text>
</comment>
<evidence type="ECO:0000256" key="1">
    <source>
        <dbReference type="PROSITE-ProRule" id="PRU00169"/>
    </source>
</evidence>
<feature type="repeat" description="TPR" evidence="2">
    <location>
        <begin position="237"/>
        <end position="270"/>
    </location>
</feature>
<comment type="caution">
    <text evidence="1">Lacks conserved residue(s) required for the propagation of feature annotation.</text>
</comment>
<dbReference type="SUPFAM" id="SSF48452">
    <property type="entry name" value="TPR-like"/>
    <property type="match status" value="1"/>
</dbReference>
<dbReference type="RefSeq" id="WP_184859915.1">
    <property type="nucleotide sequence ID" value="NZ_JACHLK010000007.1"/>
</dbReference>
<evidence type="ECO:0000256" key="2">
    <source>
        <dbReference type="PROSITE-ProRule" id="PRU00339"/>
    </source>
</evidence>
<dbReference type="SUPFAM" id="SSF52172">
    <property type="entry name" value="CheY-like"/>
    <property type="match status" value="1"/>
</dbReference>
<evidence type="ECO:0000313" key="6">
    <source>
        <dbReference type="Proteomes" id="UP000575083"/>
    </source>
</evidence>
<evidence type="ECO:0000259" key="4">
    <source>
        <dbReference type="PROSITE" id="PS50110"/>
    </source>
</evidence>
<feature type="compositionally biased region" description="Basic and acidic residues" evidence="3">
    <location>
        <begin position="599"/>
        <end position="608"/>
    </location>
</feature>
<sequence length="608" mass="66108">MATGKDPDPPESLALIIDSNATSRSILVGQLREYGVTKIVQCSRVRDARSRLEHTVFDYVLCEQFFAETGQSGQTLLDDLRRAQMLPFSTVFFMVTAEASYAAVAEAAESALDGYLLKPFTPSALFERLSLARLRKIHLKPIFDAIEQEDFEQASQLCVERFEARKPYWLYAARIGTELLLRLGRHDEARTLFEAVIAARALPWAKLGVARAQIESGQATRAITTLQGLIGEDASFADAYDVLGRAQVELGNFADAIETYRTASALTPDSVVRLQKLGMMSFYMGDRKTASSVLARAALLGVDSKLFDFQALVLLAFSYFADNDRKGIERCVADFGRILERHAESQRVQRLADIARTLQLIQQRQFSAAVAAVRNMAREIDEAGFDFEAASNLASLLSVLGATSIDLSDGDNWIRALGMRYANTRGLTELMANACNMHPPYADIVRGCLPEINSTAEKAMAQSLAGDAEGAVRALLHQAGTTLNAKLADMAQQVLQRHRERIPDAQALQESVEAVRARCGNAPTRAVLGQDGDRRPGGVVIRTRAPAVAAAAAAAAATTAALNTLAASKKLTADDILDMPDEPSIDEILGVPAPEVPDPAEKLRLRPL</sequence>
<keyword evidence="6" id="KW-1185">Reference proteome</keyword>